<feature type="domain" description="Glutathionylspermidine synthase pre-ATP-grasp-like" evidence="6">
    <location>
        <begin position="12"/>
        <end position="375"/>
    </location>
</feature>
<dbReference type="Pfam" id="PF03738">
    <property type="entry name" value="GSP_synth"/>
    <property type="match status" value="1"/>
</dbReference>
<sequence>MERIVINPRQGWQDLVENLGFYFHTIDNEIYWDESAYYRLSLTQVDQLEQATEVLHNLCEKAVRFIIENKRYEGFGFSPLSIALIEQSYHKQSRSLYGRFDLAYDGTNPPKMLEYNADTPTALFEASVIQWEWLQSLKFKADQFNSIHEKLIEAWQELIPSGALVHLSGFLDNGEDYGTLTYLADTALQVTKQVKVLELQNIALRRKWFKQQFCDEEGFKISYLFKLYPWEWMVKDEFALYLLESDTTIFEPAWRMILQNKNILIVLWELFPDCPYLLPAYSSPEKIKSTFVSKIKEGREGDGVFFCKSIETMELPKSVVVSDFIYQEWFNVPNFEGNYPTIGSWVINGQAAGIGIREDKSPIAKNSSRFVPHCFS</sequence>
<organism evidence="7 8">
    <name type="scientific">Candidatus Trichorickettsia mobilis</name>
    <dbReference type="NCBI Taxonomy" id="1346319"/>
    <lineage>
        <taxon>Bacteria</taxon>
        <taxon>Pseudomonadati</taxon>
        <taxon>Pseudomonadota</taxon>
        <taxon>Alphaproteobacteria</taxon>
        <taxon>Rickettsiales</taxon>
        <taxon>Rickettsiaceae</taxon>
        <taxon>Rickettsieae</taxon>
        <taxon>Candidatus Trichorickettsia</taxon>
    </lineage>
</organism>
<evidence type="ECO:0000256" key="4">
    <source>
        <dbReference type="ARBA" id="ARBA00022840"/>
    </source>
</evidence>
<dbReference type="InterPro" id="IPR005494">
    <property type="entry name" value="GSPS_pre-ATP-grasp-like_dom"/>
</dbReference>
<keyword evidence="8" id="KW-1185">Reference proteome</keyword>
<dbReference type="Proteomes" id="UP001326613">
    <property type="component" value="Chromosome"/>
</dbReference>
<dbReference type="Gene3D" id="3.30.1490.330">
    <property type="match status" value="1"/>
</dbReference>
<dbReference type="InterPro" id="IPR016185">
    <property type="entry name" value="PreATP-grasp_dom_sf"/>
</dbReference>
<dbReference type="SUPFAM" id="SSF52440">
    <property type="entry name" value="PreATP-grasp domain"/>
    <property type="match status" value="1"/>
</dbReference>
<evidence type="ECO:0000259" key="6">
    <source>
        <dbReference type="Pfam" id="PF03738"/>
    </source>
</evidence>
<evidence type="ECO:0000313" key="7">
    <source>
        <dbReference type="EMBL" id="WPY00482.1"/>
    </source>
</evidence>
<reference evidence="7 8" key="1">
    <citation type="submission" date="2022-10" db="EMBL/GenBank/DDBJ databases">
        <title>Host association and intracellularity evolved multiple times independently in the Rickettsiales.</title>
        <authorList>
            <person name="Castelli M."/>
            <person name="Nardi T."/>
            <person name="Gammuto L."/>
            <person name="Bellinzona G."/>
            <person name="Sabaneyeva E."/>
            <person name="Potekhin A."/>
            <person name="Serra V."/>
            <person name="Petroni G."/>
            <person name="Sassera D."/>
        </authorList>
    </citation>
    <scope>NUCLEOTIDE SEQUENCE [LARGE SCALE GENOMIC DNA]</scope>
    <source>
        <strain evidence="7 8">Kr 154-4</strain>
    </source>
</reference>
<keyword evidence="2" id="KW-0479">Metal-binding</keyword>
<keyword evidence="4" id="KW-0067">ATP-binding</keyword>
<dbReference type="SUPFAM" id="SSF56059">
    <property type="entry name" value="Glutathione synthetase ATP-binding domain-like"/>
    <property type="match status" value="1"/>
</dbReference>
<evidence type="ECO:0000256" key="1">
    <source>
        <dbReference type="ARBA" id="ARBA00022598"/>
    </source>
</evidence>
<keyword evidence="3" id="KW-0547">Nucleotide-binding</keyword>
<gene>
    <name evidence="7" type="ORF">Trichorick_00360</name>
</gene>
<protein>
    <submittedName>
        <fullName evidence="7">Glutathionylspermidine synthase family protein</fullName>
    </submittedName>
</protein>
<evidence type="ECO:0000256" key="3">
    <source>
        <dbReference type="ARBA" id="ARBA00022741"/>
    </source>
</evidence>
<proteinExistence type="predicted"/>
<name>A0ABZ0UR07_9RICK</name>
<evidence type="ECO:0000256" key="5">
    <source>
        <dbReference type="ARBA" id="ARBA00022842"/>
    </source>
</evidence>
<keyword evidence="1" id="KW-0436">Ligase</keyword>
<evidence type="ECO:0000313" key="8">
    <source>
        <dbReference type="Proteomes" id="UP001326613"/>
    </source>
</evidence>
<accession>A0ABZ0UR07</accession>
<dbReference type="EMBL" id="CP112932">
    <property type="protein sequence ID" value="WPY00482.1"/>
    <property type="molecule type" value="Genomic_DNA"/>
</dbReference>
<keyword evidence="5" id="KW-0460">Magnesium</keyword>
<dbReference type="RefSeq" id="WP_323738545.1">
    <property type="nucleotide sequence ID" value="NZ_CP112932.1"/>
</dbReference>
<evidence type="ECO:0000256" key="2">
    <source>
        <dbReference type="ARBA" id="ARBA00022723"/>
    </source>
</evidence>